<evidence type="ECO:0000256" key="3">
    <source>
        <dbReference type="ARBA" id="ARBA00022807"/>
    </source>
</evidence>
<feature type="active site" description="Acyl-thioester intermediate" evidence="4">
    <location>
        <position position="189"/>
    </location>
</feature>
<comment type="caution">
    <text evidence="6">The sequence shown here is derived from an EMBL/GenBank/DDBJ whole genome shotgun (WGS) entry which is preliminary data.</text>
</comment>
<keyword evidence="2" id="KW-0378">Hydrolase</keyword>
<keyword evidence="5" id="KW-0812">Transmembrane</keyword>
<dbReference type="InterPro" id="IPR023365">
    <property type="entry name" value="Sortase_dom-sf"/>
</dbReference>
<keyword evidence="5" id="KW-0472">Membrane</keyword>
<sequence>MKQLKFFLAIIVLMLGLVLTFSPFLKNTILDKKVHSLMEQIDTMDNVALEGNRKKVEAVEEVNELPSELDVLKGLSYKGEPVAFMYIPSTGLKLPIYKTVTKQNLLHGAGEMKEYDKLGKGNYVLAGHRMKKKGLLFHDVVRLNNGDKVYVTDKKKIYEYQVVHKQIINENEITIMEENGKDEITLITCDIPSEPENRVAVSGDLINSFPFNEDFKNIE</sequence>
<reference evidence="6 7" key="1">
    <citation type="submission" date="2018-12" db="EMBL/GenBank/DDBJ databases">
        <authorList>
            <person name="Sun L."/>
            <person name="Chen Z."/>
        </authorList>
    </citation>
    <scope>NUCLEOTIDE SEQUENCE [LARGE SCALE GENOMIC DNA]</scope>
    <source>
        <strain evidence="6 7">LMG 29736</strain>
    </source>
</reference>
<dbReference type="GO" id="GO:0008234">
    <property type="term" value="F:cysteine-type peptidase activity"/>
    <property type="evidence" value="ECO:0007669"/>
    <property type="project" value="UniProtKB-KW"/>
</dbReference>
<feature type="active site" description="Proton donor/acceptor" evidence="4">
    <location>
        <position position="128"/>
    </location>
</feature>
<keyword evidence="5" id="KW-1133">Transmembrane helix</keyword>
<dbReference type="InterPro" id="IPR005754">
    <property type="entry name" value="Sortase"/>
</dbReference>
<dbReference type="CDD" id="cd06165">
    <property type="entry name" value="Sortase_A"/>
    <property type="match status" value="1"/>
</dbReference>
<dbReference type="AlphaFoldDB" id="A0A429X094"/>
<evidence type="ECO:0000256" key="2">
    <source>
        <dbReference type="ARBA" id="ARBA00022801"/>
    </source>
</evidence>
<gene>
    <name evidence="6" type="ORF">D5F11_025495</name>
</gene>
<evidence type="ECO:0000256" key="5">
    <source>
        <dbReference type="SAM" id="Phobius"/>
    </source>
</evidence>
<evidence type="ECO:0000313" key="7">
    <source>
        <dbReference type="Proteomes" id="UP000287296"/>
    </source>
</evidence>
<protein>
    <submittedName>
        <fullName evidence="6">Class A sortase</fullName>
    </submittedName>
</protein>
<feature type="transmembrane region" description="Helical" evidence="5">
    <location>
        <begin position="6"/>
        <end position="25"/>
    </location>
</feature>
<dbReference type="OrthoDB" id="1648028at2"/>
<name>A0A429X094_SIMTE</name>
<organism evidence="6 7">
    <name type="scientific">Siminovitchia terrae</name>
    <name type="common">Bacillus terrae</name>
    <dbReference type="NCBI Taxonomy" id="1914933"/>
    <lineage>
        <taxon>Bacteria</taxon>
        <taxon>Bacillati</taxon>
        <taxon>Bacillota</taxon>
        <taxon>Bacilli</taxon>
        <taxon>Bacillales</taxon>
        <taxon>Bacillaceae</taxon>
        <taxon>Siminovitchia</taxon>
    </lineage>
</organism>
<keyword evidence="3" id="KW-0788">Thiol protease</keyword>
<evidence type="ECO:0000313" key="6">
    <source>
        <dbReference type="EMBL" id="RST56924.1"/>
    </source>
</evidence>
<dbReference type="GO" id="GO:0006508">
    <property type="term" value="P:proteolysis"/>
    <property type="evidence" value="ECO:0007669"/>
    <property type="project" value="UniProtKB-KW"/>
</dbReference>
<dbReference type="SUPFAM" id="SSF63817">
    <property type="entry name" value="Sortase"/>
    <property type="match status" value="1"/>
</dbReference>
<accession>A0A429X094</accession>
<evidence type="ECO:0000256" key="1">
    <source>
        <dbReference type="ARBA" id="ARBA00022670"/>
    </source>
</evidence>
<dbReference type="EMBL" id="QYTW02000054">
    <property type="protein sequence ID" value="RST56924.1"/>
    <property type="molecule type" value="Genomic_DNA"/>
</dbReference>
<dbReference type="InterPro" id="IPR042007">
    <property type="entry name" value="Sortase_A"/>
</dbReference>
<dbReference type="NCBIfam" id="TIGR01076">
    <property type="entry name" value="sortase_fam"/>
    <property type="match status" value="1"/>
</dbReference>
<evidence type="ECO:0000256" key="4">
    <source>
        <dbReference type="PIRSR" id="PIRSR605754-1"/>
    </source>
</evidence>
<dbReference type="Proteomes" id="UP000287296">
    <property type="component" value="Unassembled WGS sequence"/>
</dbReference>
<dbReference type="RefSeq" id="WP_120119587.1">
    <property type="nucleotide sequence ID" value="NZ_BORI01000025.1"/>
</dbReference>
<dbReference type="Gene3D" id="2.40.260.10">
    <property type="entry name" value="Sortase"/>
    <property type="match status" value="1"/>
</dbReference>
<dbReference type="Pfam" id="PF04203">
    <property type="entry name" value="Sortase"/>
    <property type="match status" value="1"/>
</dbReference>
<keyword evidence="1" id="KW-0645">Protease</keyword>
<proteinExistence type="predicted"/>